<dbReference type="FunFam" id="3.20.20.80:FF:000016">
    <property type="entry name" value="Maltase-glucoamylase, intestinal"/>
    <property type="match status" value="1"/>
</dbReference>
<dbReference type="EMBL" id="JACVVK020000126">
    <property type="protein sequence ID" value="KAK7490533.1"/>
    <property type="molecule type" value="Genomic_DNA"/>
</dbReference>
<evidence type="ECO:0000256" key="1">
    <source>
        <dbReference type="ARBA" id="ARBA00004370"/>
    </source>
</evidence>
<keyword evidence="12" id="KW-1185">Reference proteome</keyword>
<comment type="similarity">
    <text evidence="2">Belongs to the glycosyl hydrolase 31 family.</text>
</comment>
<dbReference type="InterPro" id="IPR011013">
    <property type="entry name" value="Gal_mutarotase_sf_dom"/>
</dbReference>
<dbReference type="CDD" id="cd14752">
    <property type="entry name" value="GH31_N"/>
    <property type="match status" value="1"/>
</dbReference>
<dbReference type="GO" id="GO:0016020">
    <property type="term" value="C:membrane"/>
    <property type="evidence" value="ECO:0007669"/>
    <property type="project" value="UniProtKB-SubCell"/>
</dbReference>
<evidence type="ECO:0000259" key="10">
    <source>
        <dbReference type="PROSITE" id="PS51448"/>
    </source>
</evidence>
<feature type="domain" description="P-type" evidence="10">
    <location>
        <begin position="357"/>
        <end position="407"/>
    </location>
</feature>
<evidence type="ECO:0000256" key="3">
    <source>
        <dbReference type="ARBA" id="ARBA00022729"/>
    </source>
</evidence>
<dbReference type="PROSITE" id="PS00707">
    <property type="entry name" value="GLYCOSYL_HYDROL_F31_2"/>
    <property type="match status" value="1"/>
</dbReference>
<dbReference type="Gene3D" id="2.60.40.1180">
    <property type="entry name" value="Golgi alpha-mannosidase II"/>
    <property type="match status" value="4"/>
</dbReference>
<dbReference type="Pfam" id="PF21365">
    <property type="entry name" value="Glyco_hydro_31_3rd"/>
    <property type="match status" value="2"/>
</dbReference>
<dbReference type="CDD" id="cd06602">
    <property type="entry name" value="GH31_MGAM_SI_GAA"/>
    <property type="match status" value="1"/>
</dbReference>
<evidence type="ECO:0000256" key="4">
    <source>
        <dbReference type="ARBA" id="ARBA00022801"/>
    </source>
</evidence>
<dbReference type="InterPro" id="IPR048395">
    <property type="entry name" value="Glyco_hydro_31_C"/>
</dbReference>
<evidence type="ECO:0000256" key="5">
    <source>
        <dbReference type="ARBA" id="ARBA00023136"/>
    </source>
</evidence>
<dbReference type="InterPro" id="IPR013780">
    <property type="entry name" value="Glyco_hydro_b"/>
</dbReference>
<dbReference type="InterPro" id="IPR030459">
    <property type="entry name" value="Glyco_hydro_31_CS"/>
</dbReference>
<keyword evidence="3" id="KW-0732">Signal</keyword>
<evidence type="ECO:0000256" key="6">
    <source>
        <dbReference type="ARBA" id="ARBA00023157"/>
    </source>
</evidence>
<sequence length="1338" mass="152236">AARAATGERSVVITRSTFPGSGKYAGHWLGDNQSKWSDLRHSIIGMLEFNLFGIPYIGADICGFFGDSTAELCKRWTQLGAFYPFSRNHNTIGAKRQDPGFYGEDVARASREILEIRYWLLPYLYTLFHEAHTQGSTVVRPLHHEFPEDSATYGIDRQFLWGPALLISPIVEEGQTSLTYHLPPGVWYDLLTGTSQTGSRDVTIAVTSDSKPALHVRGGQILPLQQPALNTTASRKNKFELLVVMDGRGSAHGRLFWDDGVSVDTYETGDYFLAEYTANLNSVTVNVSDNSVAETATLTYGTIKIWGVKQHVHDVTITDRGANVGWPFEWDYDPEAETLKIFNMDAPLSDSFTVNWRSVEQSPLSRVDCWPERQGGFDLPDAVKCRRRSCVYQPHSDPAVPDCFFRQSNYGYSVDGQWQQTNNGMQVTLRRVGNGPFGFELPTLVFTMEEYGDDIIRFKFDSPAGNRYQVPMKLNLPLGGARSPQYRFEVTSNYTFAFRIVRVSTGAVLFDTGVGGLVFHDQFLQISTRLPTRHVYGMGENVHKTFRRNLWYHTYPLFGRDQPTKTDDTLTHFYNHYGTHPFYQCVEDDGKAHGVLFFNSDPQDYTFSPLPMLTYRTIGGVLDFYVFLGPSPEGVVQQYTGVIGRPVMPPYWALGFQLCKYGYNSLDNLKTAVDRTRDAGIPHDVQYADIDHMSERRDFTLDNVSFAGLPDYFRQLREGGMRTIIILDPALVSNYSDYEPYQRLKAVGGFIKWPRDVYHPADMADDDGSIFGYVWPQGKTVFPDFFKSETRRVWKELIVEHRSRIDFDGLWIDMNEPAVFGTNDDRPFNWPEDVKPYWTERNGRLSDKTLCLVTKQGERDEYRHFDVHNMYGWSQTAPTLEALRRATGERGIVISRSTFVGSGHKAGHWLGDNLSSWADLRASIPGILEFNLYGFPYTGADICGHFGTASAELCKRWMQLGAFYTFSRNHNAVGNRDQDPGNFDDEVSRVSREAMETRYWLLPYVYTLFHRVSTEGGTVIRPMHHEFPTDPKALGNSRQFMWGSSLLISPVLEPNVTSLKYYIPPGAWFDAYTGALITTEGGYERTVPVKSDSRTELLVRGGSILPLQEPARNTTYSRKNPLKILVALDNAGSAWGELFWDDGVSIDTYEAGRYYKAKYTAAQAGTFTLQLKPLSRLMCIFHASRISWSHRFDHLYVVWLSGGSLHVRIEQNNSPRIENLVYNYIMILGVQSRPVSVDITDDSNASSNTFTADWRYDKEKQKITIDNIRIPLPTEFTVTWKTISDDEFSRVDCWPERQGGVDVPTADSCRGRNCAWQPHWHEKIPDCFFPKDNFGYKY</sequence>
<name>A0ABD0KUC4_9CAEN</name>
<dbReference type="SUPFAM" id="SSF51445">
    <property type="entry name" value="(Trans)glycosidases"/>
    <property type="match status" value="2"/>
</dbReference>
<keyword evidence="6" id="KW-1015">Disulfide bond</keyword>
<comment type="caution">
    <text evidence="9">Lacks conserved residue(s) required for the propagation of feature annotation.</text>
</comment>
<feature type="non-terminal residue" evidence="11">
    <location>
        <position position="1"/>
    </location>
</feature>
<dbReference type="SUPFAM" id="SSF57492">
    <property type="entry name" value="Trefoil"/>
    <property type="match status" value="2"/>
</dbReference>
<dbReference type="PROSITE" id="PS51448">
    <property type="entry name" value="P_TREFOIL_2"/>
    <property type="match status" value="2"/>
</dbReference>
<dbReference type="InterPro" id="IPR000519">
    <property type="entry name" value="P_trefoil_dom"/>
</dbReference>
<dbReference type="FunFam" id="2.60.40.1180:FF:000005">
    <property type="entry name" value="Maltase-glucoamylase, intestinal"/>
    <property type="match status" value="1"/>
</dbReference>
<organism evidence="11 12">
    <name type="scientific">Batillaria attramentaria</name>
    <dbReference type="NCBI Taxonomy" id="370345"/>
    <lineage>
        <taxon>Eukaryota</taxon>
        <taxon>Metazoa</taxon>
        <taxon>Spiralia</taxon>
        <taxon>Lophotrochozoa</taxon>
        <taxon>Mollusca</taxon>
        <taxon>Gastropoda</taxon>
        <taxon>Caenogastropoda</taxon>
        <taxon>Sorbeoconcha</taxon>
        <taxon>Cerithioidea</taxon>
        <taxon>Batillariidae</taxon>
        <taxon>Batillaria</taxon>
    </lineage>
</organism>
<dbReference type="Gene3D" id="4.10.110.10">
    <property type="entry name" value="Spasmolytic Protein, domain 1"/>
    <property type="match status" value="2"/>
</dbReference>
<dbReference type="InterPro" id="IPR017853">
    <property type="entry name" value="GH"/>
</dbReference>
<dbReference type="PROSITE" id="PS00129">
    <property type="entry name" value="GLYCOSYL_HYDROL_F31_1"/>
    <property type="match status" value="1"/>
</dbReference>
<comment type="caution">
    <text evidence="11">The sequence shown here is derived from an EMBL/GenBank/DDBJ whole genome shotgun (WGS) entry which is preliminary data.</text>
</comment>
<keyword evidence="4" id="KW-0378">Hydrolase</keyword>
<evidence type="ECO:0000313" key="11">
    <source>
        <dbReference type="EMBL" id="KAK7490533.1"/>
    </source>
</evidence>
<evidence type="ECO:0000256" key="9">
    <source>
        <dbReference type="PROSITE-ProRule" id="PRU00779"/>
    </source>
</evidence>
<evidence type="ECO:0000313" key="12">
    <source>
        <dbReference type="Proteomes" id="UP001519460"/>
    </source>
</evidence>
<protein>
    <recommendedName>
        <fullName evidence="10">P-type domain-containing protein</fullName>
    </recommendedName>
</protein>
<keyword evidence="8" id="KW-0326">Glycosidase</keyword>
<dbReference type="PANTHER" id="PTHR22762:SF133">
    <property type="entry name" value="P-TYPE DOMAIN-CONTAINING PROTEIN"/>
    <property type="match status" value="1"/>
</dbReference>
<dbReference type="InterPro" id="IPR044913">
    <property type="entry name" value="P_trefoil_dom_sf"/>
</dbReference>
<feature type="domain" description="P-type" evidence="10">
    <location>
        <begin position="1281"/>
        <end position="1331"/>
    </location>
</feature>
<dbReference type="GO" id="GO:0090599">
    <property type="term" value="F:alpha-glucosidase activity"/>
    <property type="evidence" value="ECO:0007669"/>
    <property type="project" value="UniProtKB-ARBA"/>
</dbReference>
<dbReference type="InterPro" id="IPR030458">
    <property type="entry name" value="Glyco_hydro_31_AS"/>
</dbReference>
<dbReference type="Gene3D" id="2.60.40.1760">
    <property type="entry name" value="glycosyl hydrolase (family 31)"/>
    <property type="match status" value="1"/>
</dbReference>
<evidence type="ECO:0000256" key="2">
    <source>
        <dbReference type="ARBA" id="ARBA00007806"/>
    </source>
</evidence>
<keyword evidence="7" id="KW-0325">Glycoprotein</keyword>
<keyword evidence="5" id="KW-0472">Membrane</keyword>
<comment type="subcellular location">
    <subcellularLocation>
        <location evidence="1">Membrane</location>
    </subcellularLocation>
</comment>
<dbReference type="SMART" id="SM00018">
    <property type="entry name" value="PD"/>
    <property type="match status" value="2"/>
</dbReference>
<dbReference type="Proteomes" id="UP001519460">
    <property type="component" value="Unassembled WGS sequence"/>
</dbReference>
<dbReference type="SUPFAM" id="SSF74650">
    <property type="entry name" value="Galactose mutarotase-like"/>
    <property type="match status" value="1"/>
</dbReference>
<dbReference type="Pfam" id="PF01055">
    <property type="entry name" value="Glyco_hydro_31_2nd"/>
    <property type="match status" value="2"/>
</dbReference>
<dbReference type="Gene3D" id="3.20.20.80">
    <property type="entry name" value="Glycosidases"/>
    <property type="match status" value="2"/>
</dbReference>
<dbReference type="PANTHER" id="PTHR22762">
    <property type="entry name" value="ALPHA-GLUCOSIDASE"/>
    <property type="match status" value="1"/>
</dbReference>
<proteinExistence type="inferred from homology"/>
<accession>A0ABD0KUC4</accession>
<evidence type="ECO:0000256" key="8">
    <source>
        <dbReference type="ARBA" id="ARBA00023295"/>
    </source>
</evidence>
<gene>
    <name evidence="11" type="ORF">BaRGS_00018319</name>
</gene>
<dbReference type="SUPFAM" id="SSF51011">
    <property type="entry name" value="Glycosyl hydrolase domain"/>
    <property type="match status" value="2"/>
</dbReference>
<dbReference type="InterPro" id="IPR000322">
    <property type="entry name" value="Glyco_hydro_31_TIM"/>
</dbReference>
<reference evidence="11 12" key="1">
    <citation type="journal article" date="2023" name="Sci. Data">
        <title>Genome assembly of the Korean intertidal mud-creeper Batillaria attramentaria.</title>
        <authorList>
            <person name="Patra A.K."/>
            <person name="Ho P.T."/>
            <person name="Jun S."/>
            <person name="Lee S.J."/>
            <person name="Kim Y."/>
            <person name="Won Y.J."/>
        </authorList>
    </citation>
    <scope>NUCLEOTIDE SEQUENCE [LARGE SCALE GENOMIC DNA]</scope>
    <source>
        <strain evidence="11">Wonlab-2016</strain>
    </source>
</reference>
<evidence type="ECO:0000256" key="7">
    <source>
        <dbReference type="ARBA" id="ARBA00023180"/>
    </source>
</evidence>